<organism evidence="6 7">
    <name type="scientific">Catenovulum sediminis</name>
    <dbReference type="NCBI Taxonomy" id="1740262"/>
    <lineage>
        <taxon>Bacteria</taxon>
        <taxon>Pseudomonadati</taxon>
        <taxon>Pseudomonadota</taxon>
        <taxon>Gammaproteobacteria</taxon>
        <taxon>Alteromonadales</taxon>
        <taxon>Alteromonadaceae</taxon>
        <taxon>Catenovulum</taxon>
    </lineage>
</organism>
<feature type="repeat" description="TPR" evidence="2">
    <location>
        <begin position="563"/>
        <end position="596"/>
    </location>
</feature>
<dbReference type="InterPro" id="IPR019734">
    <property type="entry name" value="TPR_rpt"/>
</dbReference>
<dbReference type="SMART" id="SM00028">
    <property type="entry name" value="TPR"/>
    <property type="match status" value="4"/>
</dbReference>
<feature type="signal peptide" evidence="4">
    <location>
        <begin position="1"/>
        <end position="22"/>
    </location>
</feature>
<dbReference type="SUPFAM" id="SSF48452">
    <property type="entry name" value="TPR-like"/>
    <property type="match status" value="1"/>
</dbReference>
<dbReference type="InterPro" id="IPR011990">
    <property type="entry name" value="TPR-like_helical_dom_sf"/>
</dbReference>
<dbReference type="Pfam" id="PF09699">
    <property type="entry name" value="Paired_CXXCH_1"/>
    <property type="match status" value="1"/>
</dbReference>
<dbReference type="InterPro" id="IPR010177">
    <property type="entry name" value="Paired_CXXCH_1"/>
</dbReference>
<evidence type="ECO:0000259" key="5">
    <source>
        <dbReference type="Pfam" id="PF09699"/>
    </source>
</evidence>
<dbReference type="PANTHER" id="PTHR35038">
    <property type="entry name" value="DISSIMILATORY SULFITE REDUCTASE SIRA"/>
    <property type="match status" value="1"/>
</dbReference>
<protein>
    <submittedName>
        <fullName evidence="6">Multiheme c-type cytochrome</fullName>
    </submittedName>
</protein>
<gene>
    <name evidence="6" type="ORF">ABS311_12905</name>
</gene>
<reference evidence="6 7" key="1">
    <citation type="submission" date="2024-06" db="EMBL/GenBank/DDBJ databases">
        <authorList>
            <person name="Chen R.Y."/>
        </authorList>
    </citation>
    <scope>NUCLEOTIDE SEQUENCE [LARGE SCALE GENOMIC DNA]</scope>
    <source>
        <strain evidence="6 7">D2</strain>
    </source>
</reference>
<feature type="chain" id="PRO_5045570946" evidence="4">
    <location>
        <begin position="23"/>
        <end position="724"/>
    </location>
</feature>
<name>A0ABV1RIL8_9ALTE</name>
<evidence type="ECO:0000313" key="7">
    <source>
        <dbReference type="Proteomes" id="UP001467690"/>
    </source>
</evidence>
<dbReference type="Proteomes" id="UP001467690">
    <property type="component" value="Unassembled WGS sequence"/>
</dbReference>
<keyword evidence="3" id="KW-0175">Coiled coil</keyword>
<dbReference type="InterPro" id="IPR036280">
    <property type="entry name" value="Multihaem_cyt_sf"/>
</dbReference>
<feature type="domain" description="Doubled CXXCH motif" evidence="5">
    <location>
        <begin position="318"/>
        <end position="345"/>
    </location>
</feature>
<sequence length="724" mass="82174">MSFFRDFASLFMALAITFSANANPSAKPESCLSCHQDSHNEWLKSDHAKAMLVANEQSVVANFDNQTLEYFDQKVHFYKSDDKFKASIQTLVDGKASSPAKEYTLAYTFGFYPLQQFLVNMPDGKKQVFPFTWDARTKEEGGQRWYHLHSTEFIDKKDRLHWLQPLQNWNGMCADCHSDGLERNYDAQQDSFNTTWDNINVGCASCHTQTADHYDDESAAVKKDKNATPAGFWQRHADEKIAHWQGSPRNNEFMDNCYACHSLRSPLTDGFKPNNPFLNQFMPEFLLPPLYHADGQIKEEVYVHGSFKQSKMYEAGVNCLDCHDKHSYKVKTQDNALCLQCHDSQTYNQTSHHKHAIDSEGAQCVSCHMPTTTYMGVDDRRDHSFPIPRPALSEAFGVPNACTQCHDDKSNQWASQQLKTWYGSEPQVSRSLQKYMKLHSGQGLALSEHLALAKSSELDVMKRATVLRLLAYNFSELTAAQLKPFIQSQEDLIRLAATQVANLVPANSRVALLKPLLGDEYAAIRIASVQALLDSNIAQADLQTFKQAYDEYQTFNSVNSWRGEGRVNVGNDHLRAQKLSKAIDAFKMAIEIEPYFDVGYINLADIYRAQQNNAMVASVLQKGIANLPKSASIRYSYALHLVRVKNYEQALEQAKQASGLEPQNSQYLYTYALLLDNLQQTKQAVKLLLKKQELMSNNPQLKELGLYFAQKLGDRMLFQRISAL</sequence>
<proteinExistence type="predicted"/>
<dbReference type="Gene3D" id="1.10.1130.10">
    <property type="entry name" value="Flavocytochrome C3, Chain A"/>
    <property type="match status" value="2"/>
</dbReference>
<keyword evidence="2" id="KW-0802">TPR repeat</keyword>
<accession>A0ABV1RIL8</accession>
<dbReference type="PANTHER" id="PTHR35038:SF8">
    <property type="entry name" value="C-TYPE POLYHEME CYTOCHROME OMCC"/>
    <property type="match status" value="1"/>
</dbReference>
<dbReference type="EMBL" id="JBELOE010000228">
    <property type="protein sequence ID" value="MER2492778.1"/>
    <property type="molecule type" value="Genomic_DNA"/>
</dbReference>
<dbReference type="SUPFAM" id="SSF48695">
    <property type="entry name" value="Multiheme cytochromes"/>
    <property type="match status" value="1"/>
</dbReference>
<evidence type="ECO:0000256" key="3">
    <source>
        <dbReference type="SAM" id="Coils"/>
    </source>
</evidence>
<keyword evidence="1 4" id="KW-0732">Signal</keyword>
<dbReference type="InterPro" id="IPR051829">
    <property type="entry name" value="Multiheme_Cytochr_ET"/>
</dbReference>
<dbReference type="Gene3D" id="1.25.40.10">
    <property type="entry name" value="Tetratricopeptide repeat domain"/>
    <property type="match status" value="1"/>
</dbReference>
<feature type="repeat" description="TPR" evidence="2">
    <location>
        <begin position="631"/>
        <end position="664"/>
    </location>
</feature>
<comment type="caution">
    <text evidence="6">The sequence shown here is derived from an EMBL/GenBank/DDBJ whole genome shotgun (WGS) entry which is preliminary data.</text>
</comment>
<dbReference type="PROSITE" id="PS50005">
    <property type="entry name" value="TPR"/>
    <property type="match status" value="2"/>
</dbReference>
<dbReference type="RefSeq" id="WP_350402250.1">
    <property type="nucleotide sequence ID" value="NZ_JBELOE010000228.1"/>
</dbReference>
<evidence type="ECO:0000256" key="1">
    <source>
        <dbReference type="ARBA" id="ARBA00022729"/>
    </source>
</evidence>
<keyword evidence="7" id="KW-1185">Reference proteome</keyword>
<evidence type="ECO:0000256" key="4">
    <source>
        <dbReference type="SAM" id="SignalP"/>
    </source>
</evidence>
<evidence type="ECO:0000256" key="2">
    <source>
        <dbReference type="PROSITE-ProRule" id="PRU00339"/>
    </source>
</evidence>
<evidence type="ECO:0000313" key="6">
    <source>
        <dbReference type="EMBL" id="MER2492778.1"/>
    </source>
</evidence>
<dbReference type="CDD" id="cd08168">
    <property type="entry name" value="Cytochrom_C3"/>
    <property type="match status" value="1"/>
</dbReference>
<feature type="coiled-coil region" evidence="3">
    <location>
        <begin position="637"/>
        <end position="695"/>
    </location>
</feature>